<organism evidence="2 3">
    <name type="scientific">Flavilitoribacter nigricans (strain ATCC 23147 / DSM 23189 / NBRC 102662 / NCIMB 1420 / SS-2)</name>
    <name type="common">Lewinella nigricans</name>
    <dbReference type="NCBI Taxonomy" id="1122177"/>
    <lineage>
        <taxon>Bacteria</taxon>
        <taxon>Pseudomonadati</taxon>
        <taxon>Bacteroidota</taxon>
        <taxon>Saprospiria</taxon>
        <taxon>Saprospirales</taxon>
        <taxon>Lewinellaceae</taxon>
        <taxon>Flavilitoribacter</taxon>
    </lineage>
</organism>
<sequence>MKRDLNKRMTGKTGILLAILGLLTALHCAAPTQSQVSDWPGYLEEDPAVEVRTFSLHNRNQLPIPDGKSSYHQQGMQRLADGGWAVSGSDEEYGYLYFTDAEGTIHTKFTVPTDLNLSGSAADLKYNHPGGFQIIGNVLAVGIENTDLRKESYARVVLLDISDPRAPQHLPHLDIVREAEAGKIMSAGAVGITELEDAYLITVGNWDSRRFDFYRTSSKDLQDPATRVSACLGSWIPGEDGNSYQNFNLYVNSAEALYGVGLYSVDRTRHWADFFRLDISDWENIRHQGKRAVEYRGGEEEARFVHAAGSRLDPATSRLEVFSTEAHAHDGVVRCNVWSDKQ</sequence>
<gene>
    <name evidence="2" type="ORF">CRP01_39135</name>
</gene>
<comment type="caution">
    <text evidence="2">The sequence shown here is derived from an EMBL/GenBank/DDBJ whole genome shotgun (WGS) entry which is preliminary data.</text>
</comment>
<dbReference type="AlphaFoldDB" id="A0A2D0MXL7"/>
<feature type="chain" id="PRO_5012452023" evidence="1">
    <location>
        <begin position="30"/>
        <end position="342"/>
    </location>
</feature>
<evidence type="ECO:0000313" key="3">
    <source>
        <dbReference type="Proteomes" id="UP000223913"/>
    </source>
</evidence>
<dbReference type="OrthoDB" id="839202at2"/>
<keyword evidence="1" id="KW-0732">Signal</keyword>
<keyword evidence="3" id="KW-1185">Reference proteome</keyword>
<accession>A0A2D0MXL7</accession>
<name>A0A2D0MXL7_FLAN2</name>
<feature type="signal peptide" evidence="1">
    <location>
        <begin position="1"/>
        <end position="29"/>
    </location>
</feature>
<dbReference type="Proteomes" id="UP000223913">
    <property type="component" value="Unassembled WGS sequence"/>
</dbReference>
<protein>
    <submittedName>
        <fullName evidence="2">Uncharacterized protein</fullName>
    </submittedName>
</protein>
<evidence type="ECO:0000256" key="1">
    <source>
        <dbReference type="SAM" id="SignalP"/>
    </source>
</evidence>
<dbReference type="RefSeq" id="WP_099155554.1">
    <property type="nucleotide sequence ID" value="NZ_PDUD01000065.1"/>
</dbReference>
<dbReference type="EMBL" id="PDUD01000065">
    <property type="protein sequence ID" value="PHN01022.1"/>
    <property type="molecule type" value="Genomic_DNA"/>
</dbReference>
<evidence type="ECO:0000313" key="2">
    <source>
        <dbReference type="EMBL" id="PHN01022.1"/>
    </source>
</evidence>
<proteinExistence type="predicted"/>
<reference evidence="2 3" key="1">
    <citation type="submission" date="2017-10" db="EMBL/GenBank/DDBJ databases">
        <title>The draft genome sequence of Lewinella nigricans NBRC 102662.</title>
        <authorList>
            <person name="Wang K."/>
        </authorList>
    </citation>
    <scope>NUCLEOTIDE SEQUENCE [LARGE SCALE GENOMIC DNA]</scope>
    <source>
        <strain evidence="2 3">NBRC 102662</strain>
    </source>
</reference>